<keyword evidence="3" id="KW-0378">Hydrolase</keyword>
<dbReference type="AlphaFoldDB" id="A0A432WK51"/>
<dbReference type="RefSeq" id="WP_126798398.1">
    <property type="nucleotide sequence ID" value="NZ_PIPO01000002.1"/>
</dbReference>
<dbReference type="PANTHER" id="PTHR37326:SF1">
    <property type="entry name" value="BLL3975 PROTEIN"/>
    <property type="match status" value="1"/>
</dbReference>
<keyword evidence="5" id="KW-0732">Signal</keyword>
<proteinExistence type="predicted"/>
<dbReference type="InterPro" id="IPR043795">
    <property type="entry name" value="N-alpha-Ac-DABA-like"/>
</dbReference>
<dbReference type="Gene3D" id="3.40.630.10">
    <property type="entry name" value="Zn peptidases"/>
    <property type="match status" value="1"/>
</dbReference>
<evidence type="ECO:0000256" key="4">
    <source>
        <dbReference type="ARBA" id="ARBA00022833"/>
    </source>
</evidence>
<keyword evidence="2" id="KW-0479">Metal-binding</keyword>
<keyword evidence="8" id="KW-1185">Reference proteome</keyword>
<evidence type="ECO:0000256" key="5">
    <source>
        <dbReference type="SAM" id="SignalP"/>
    </source>
</evidence>
<feature type="domain" description="Succinylglutamate desuccinylase/Aspartoacylase catalytic" evidence="6">
    <location>
        <begin position="65"/>
        <end position="253"/>
    </location>
</feature>
<evidence type="ECO:0000259" key="6">
    <source>
        <dbReference type="Pfam" id="PF24827"/>
    </source>
</evidence>
<evidence type="ECO:0000256" key="2">
    <source>
        <dbReference type="ARBA" id="ARBA00022723"/>
    </source>
</evidence>
<dbReference type="EMBL" id="PIPO01000002">
    <property type="protein sequence ID" value="RUO34111.1"/>
    <property type="molecule type" value="Genomic_DNA"/>
</dbReference>
<reference evidence="7 8" key="1">
    <citation type="journal article" date="2011" name="Front. Microbiol.">
        <title>Genomic signatures of strain selection and enhancement in Bacillus atrophaeus var. globigii, a historical biowarfare simulant.</title>
        <authorList>
            <person name="Gibbons H.S."/>
            <person name="Broomall S.M."/>
            <person name="McNew L.A."/>
            <person name="Daligault H."/>
            <person name="Chapman C."/>
            <person name="Bruce D."/>
            <person name="Karavis M."/>
            <person name="Krepps M."/>
            <person name="McGregor P.A."/>
            <person name="Hong C."/>
            <person name="Park K.H."/>
            <person name="Akmal A."/>
            <person name="Feldman A."/>
            <person name="Lin J.S."/>
            <person name="Chang W.E."/>
            <person name="Higgs B.W."/>
            <person name="Demirev P."/>
            <person name="Lindquist J."/>
            <person name="Liem A."/>
            <person name="Fochler E."/>
            <person name="Read T.D."/>
            <person name="Tapia R."/>
            <person name="Johnson S."/>
            <person name="Bishop-Lilly K.A."/>
            <person name="Detter C."/>
            <person name="Han C."/>
            <person name="Sozhamannan S."/>
            <person name="Rosenzweig C.N."/>
            <person name="Skowronski E.W."/>
        </authorList>
    </citation>
    <scope>NUCLEOTIDE SEQUENCE [LARGE SCALE GENOMIC DNA]</scope>
    <source>
        <strain evidence="7 8">Y4G10-17</strain>
    </source>
</reference>
<dbReference type="Proteomes" id="UP000287823">
    <property type="component" value="Unassembled WGS sequence"/>
</dbReference>
<dbReference type="SUPFAM" id="SSF53187">
    <property type="entry name" value="Zn-dependent exopeptidases"/>
    <property type="match status" value="1"/>
</dbReference>
<dbReference type="GO" id="GO:0016788">
    <property type="term" value="F:hydrolase activity, acting on ester bonds"/>
    <property type="evidence" value="ECO:0007669"/>
    <property type="project" value="InterPro"/>
</dbReference>
<dbReference type="InterPro" id="IPR053138">
    <property type="entry name" value="N-alpha-Ac-DABA_deacetylase"/>
</dbReference>
<name>A0A432WK51_9GAMM</name>
<dbReference type="PIRSF" id="PIRSF039012">
    <property type="entry name" value="ASP"/>
    <property type="match status" value="1"/>
</dbReference>
<sequence length="349" mass="37961">MVSLQLSRLLNTCAIVVLCAFSLNAKAKEPFELVGVTTAAGEKQSYIAEEGNVRLPVTVVNGAHPGPVLLLAAGTHGDEFPAMFALQKLAEELDANTVKGTVILLHLANLDGFHGRRLALNPNDEKNLNREFPGSSTGTATEQIAELLTREFISRIDFFVDMHSGSSNQKLLNHVYSPFVGDDELDELTFEFAKATGMQHIVMYGDRPTDPANSISFPNTAMTRGKPGLTTEIGHLAERDQESIDFAYEVAKNSMFFLDMLPGQTAPHQEAVIYEDIQYTQSNYDGFFTPLVTIGDSVTRGAEVGVVIDYFGNEVQTLAAPVDGTVLMINETPPIRKDESPVAIGVPQQ</sequence>
<gene>
    <name evidence="7" type="ORF">CWE14_05045</name>
</gene>
<evidence type="ECO:0000256" key="3">
    <source>
        <dbReference type="ARBA" id="ARBA00022801"/>
    </source>
</evidence>
<dbReference type="Pfam" id="PF24827">
    <property type="entry name" value="AstE_AspA_cat"/>
    <property type="match status" value="1"/>
</dbReference>
<dbReference type="InterPro" id="IPR055438">
    <property type="entry name" value="AstE_AspA_cat"/>
</dbReference>
<evidence type="ECO:0000256" key="1">
    <source>
        <dbReference type="ARBA" id="ARBA00001947"/>
    </source>
</evidence>
<comment type="cofactor">
    <cofactor evidence="1">
        <name>Zn(2+)</name>
        <dbReference type="ChEBI" id="CHEBI:29105"/>
    </cofactor>
</comment>
<dbReference type="GO" id="GO:0016811">
    <property type="term" value="F:hydrolase activity, acting on carbon-nitrogen (but not peptide) bonds, in linear amides"/>
    <property type="evidence" value="ECO:0007669"/>
    <property type="project" value="InterPro"/>
</dbReference>
<accession>A0A432WK51</accession>
<protein>
    <submittedName>
        <fullName evidence="7">Succinylglutamate desuccinylase</fullName>
    </submittedName>
</protein>
<feature type="signal peptide" evidence="5">
    <location>
        <begin position="1"/>
        <end position="27"/>
    </location>
</feature>
<feature type="chain" id="PRO_5019294470" evidence="5">
    <location>
        <begin position="28"/>
        <end position="349"/>
    </location>
</feature>
<dbReference type="GO" id="GO:0046872">
    <property type="term" value="F:metal ion binding"/>
    <property type="evidence" value="ECO:0007669"/>
    <property type="project" value="UniProtKB-KW"/>
</dbReference>
<dbReference type="CDD" id="cd06254">
    <property type="entry name" value="M14_ASTE_ASPA-like"/>
    <property type="match status" value="1"/>
</dbReference>
<organism evidence="7 8">
    <name type="scientific">Aliidiomarina soli</name>
    <dbReference type="NCBI Taxonomy" id="1928574"/>
    <lineage>
        <taxon>Bacteria</taxon>
        <taxon>Pseudomonadati</taxon>
        <taxon>Pseudomonadota</taxon>
        <taxon>Gammaproteobacteria</taxon>
        <taxon>Alteromonadales</taxon>
        <taxon>Idiomarinaceae</taxon>
        <taxon>Aliidiomarina</taxon>
    </lineage>
</organism>
<comment type="caution">
    <text evidence="7">The sequence shown here is derived from an EMBL/GenBank/DDBJ whole genome shotgun (WGS) entry which is preliminary data.</text>
</comment>
<keyword evidence="4" id="KW-0862">Zinc</keyword>
<evidence type="ECO:0000313" key="7">
    <source>
        <dbReference type="EMBL" id="RUO34111.1"/>
    </source>
</evidence>
<evidence type="ECO:0000313" key="8">
    <source>
        <dbReference type="Proteomes" id="UP000287823"/>
    </source>
</evidence>
<dbReference type="PANTHER" id="PTHR37326">
    <property type="entry name" value="BLL3975 PROTEIN"/>
    <property type="match status" value="1"/>
</dbReference>